<comment type="pathway">
    <text evidence="4">Amino-acid biosynthesis; L-tryptophan biosynthesis; L-tryptophan from chorismate: step 2/5.</text>
</comment>
<name>A0A2U9IVU1_9CREN</name>
<dbReference type="NCBIfam" id="TIGR01245">
    <property type="entry name" value="trpD"/>
    <property type="match status" value="1"/>
</dbReference>
<comment type="similarity">
    <text evidence="4">Belongs to the anthranilate phosphoribosyltransferase family.</text>
</comment>
<dbReference type="PANTHER" id="PTHR43285:SF2">
    <property type="entry name" value="ANTHRANILATE PHOSPHORIBOSYLTRANSFERASE"/>
    <property type="match status" value="1"/>
</dbReference>
<feature type="binding site" evidence="4">
    <location>
        <begin position="82"/>
        <end position="83"/>
    </location>
    <ligand>
        <name>5-phospho-alpha-D-ribose 1-diphosphate</name>
        <dbReference type="ChEBI" id="CHEBI:58017"/>
    </ligand>
</feature>
<feature type="binding site" evidence="4">
    <location>
        <position position="224"/>
    </location>
    <ligand>
        <name>Mg(2+)</name>
        <dbReference type="ChEBI" id="CHEBI:18420"/>
        <label>2</label>
    </ligand>
</feature>
<evidence type="ECO:0000259" key="5">
    <source>
        <dbReference type="Pfam" id="PF00591"/>
    </source>
</evidence>
<evidence type="ECO:0000313" key="7">
    <source>
        <dbReference type="EMBL" id="AWR99997.1"/>
    </source>
</evidence>
<dbReference type="Pfam" id="PF02885">
    <property type="entry name" value="Glycos_trans_3N"/>
    <property type="match status" value="1"/>
</dbReference>
<evidence type="ECO:0000259" key="6">
    <source>
        <dbReference type="Pfam" id="PF02885"/>
    </source>
</evidence>
<comment type="subunit">
    <text evidence="4">Homodimer.</text>
</comment>
<feature type="binding site" evidence="4">
    <location>
        <position position="223"/>
    </location>
    <ligand>
        <name>Mg(2+)</name>
        <dbReference type="ChEBI" id="CHEBI:18420"/>
        <label>2</label>
    </ligand>
</feature>
<feature type="binding site" evidence="4">
    <location>
        <position position="79"/>
    </location>
    <ligand>
        <name>anthranilate</name>
        <dbReference type="ChEBI" id="CHEBI:16567"/>
        <label>1</label>
    </ligand>
</feature>
<reference evidence="8" key="3">
    <citation type="submission" date="2020-03" db="EMBL/GenBank/DDBJ databases">
        <title>Sequencing and Assembly of Multiple Reported Metal-Biooxidizing Members of the Extremely Thermoacidophilic Archaeal Family Sulfolobaceae.</title>
        <authorList>
            <person name="Counts J.A."/>
            <person name="Kelly R.M."/>
        </authorList>
    </citation>
    <scope>NUCLEOTIDE SEQUENCE [LARGE SCALE GENOMIC DNA]</scope>
    <source>
        <strain evidence="8">HO1-1</strain>
    </source>
</reference>
<dbReference type="InterPro" id="IPR000312">
    <property type="entry name" value="Glycosyl_Trfase_fam3"/>
</dbReference>
<dbReference type="EC" id="2.4.2.18" evidence="4"/>
<dbReference type="GO" id="GO:0000287">
    <property type="term" value="F:magnesium ion binding"/>
    <property type="evidence" value="ECO:0007669"/>
    <property type="project" value="UniProtKB-UniRule"/>
</dbReference>
<sequence>MEPKELLRKLTDGVSLSEDEAKELADQIMEGAIPEPLVAGILVALKMKGESPEEIVGFARSMRQHALKIDLRNSLDTAGTGGDGIGTINVSTASALAVSLLFPVAKHGNKAASSRSGSADFLEALGYNIQVPPERAKELMSRDNFVFLFAQLYHPSMKNVAPIRKTLGIRTVFNLLGPLTNPAGSERQVMGVYSLSVMRKIAYAATGLGYTKLTIIHGEPGLDEVSPQGKTYFMEVSGNKTEEFDLDFRDLTGQSVPVSKLLASDPMDSARRVLRASMGKDKEVEYFLRINVAVALYTAGLVRDFKDGFELSEELVKRLPEKINSIVKNNGNPEKLKGVEGSL</sequence>
<comment type="function">
    <text evidence="4">Catalyzes the transfer of the phosphoribosyl group of 5-phosphorylribose-1-pyrophosphate (PRPP) to anthranilate to yield N-(5'-phosphoribosyl)-anthranilate (PRA).</text>
</comment>
<dbReference type="UniPathway" id="UPA00035">
    <property type="reaction ID" value="UER00041"/>
</dbReference>
<keyword evidence="1 4" id="KW-0028">Amino-acid biosynthesis</keyword>
<dbReference type="EMBL" id="CP029287">
    <property type="protein sequence ID" value="AWR99997.1"/>
    <property type="molecule type" value="Genomic_DNA"/>
</dbReference>
<feature type="domain" description="Glycosyl transferase family 3" evidence="5">
    <location>
        <begin position="73"/>
        <end position="316"/>
    </location>
</feature>
<dbReference type="GO" id="GO:0004048">
    <property type="term" value="F:anthranilate phosphoribosyltransferase activity"/>
    <property type="evidence" value="ECO:0007669"/>
    <property type="project" value="UniProtKB-UniRule"/>
</dbReference>
<keyword evidence="3 4" id="KW-0808">Transferase</keyword>
<dbReference type="InterPro" id="IPR005940">
    <property type="entry name" value="Anthranilate_Pribosyl_Tfrase"/>
</dbReference>
<evidence type="ECO:0000256" key="1">
    <source>
        <dbReference type="ARBA" id="ARBA00022605"/>
    </source>
</evidence>
<dbReference type="Gene3D" id="3.40.1030.10">
    <property type="entry name" value="Nucleoside phosphorylase/phosphoribosyltransferase catalytic domain"/>
    <property type="match status" value="1"/>
</dbReference>
<feature type="binding site" evidence="4">
    <location>
        <begin position="89"/>
        <end position="92"/>
    </location>
    <ligand>
        <name>5-phospho-alpha-D-ribose 1-diphosphate</name>
        <dbReference type="ChEBI" id="CHEBI:58017"/>
    </ligand>
</feature>
<keyword evidence="4" id="KW-0057">Aromatic amino acid biosynthesis</keyword>
<feature type="binding site" evidence="4">
    <location>
        <position position="118"/>
    </location>
    <ligand>
        <name>5-phospho-alpha-D-ribose 1-diphosphate</name>
        <dbReference type="ChEBI" id="CHEBI:58017"/>
    </ligand>
</feature>
<dbReference type="Gene3D" id="1.20.970.10">
    <property type="entry name" value="Transferase, Pyrimidine Nucleoside Phosphorylase, Chain C"/>
    <property type="match status" value="1"/>
</dbReference>
<evidence type="ECO:0000256" key="4">
    <source>
        <dbReference type="HAMAP-Rule" id="MF_00211"/>
    </source>
</evidence>
<feature type="binding site" evidence="4">
    <location>
        <position position="91"/>
    </location>
    <ligand>
        <name>Mg(2+)</name>
        <dbReference type="ChEBI" id="CHEBI:18420"/>
        <label>1</label>
    </ligand>
</feature>
<dbReference type="GO" id="GO:0005829">
    <property type="term" value="C:cytosol"/>
    <property type="evidence" value="ECO:0007669"/>
    <property type="project" value="TreeGrafter"/>
</dbReference>
<keyword evidence="4" id="KW-0460">Magnesium</keyword>
<reference evidence="7 8" key="1">
    <citation type="submission" date="2018-05" db="EMBL/GenBank/DDBJ databases">
        <title>Complete Genome Sequences of Extremely Thermoacidophilic, Metal-Mobilizing Type-Strain Members of the Archaeal Family Sulfolobaceae: Acidianus brierleyi DSM-1651T, Acidianus sulfidivorans DSM-18786T, Metallosphaera hakonensis DSM-7519T, and Metallosphaera prunae DSM-10039T.</title>
        <authorList>
            <person name="Counts J.A."/>
            <person name="Kelly R.M."/>
        </authorList>
    </citation>
    <scope>NUCLEOTIDE SEQUENCE [LARGE SCALE GENOMIC DNA]</scope>
    <source>
        <strain evidence="7 8">HO1-1</strain>
    </source>
</reference>
<dbReference type="InterPro" id="IPR035902">
    <property type="entry name" value="Nuc_phospho_transferase"/>
</dbReference>
<feature type="binding site" evidence="4">
    <location>
        <begin position="106"/>
        <end position="114"/>
    </location>
    <ligand>
        <name>5-phospho-alpha-D-ribose 1-diphosphate</name>
        <dbReference type="ChEBI" id="CHEBI:58017"/>
    </ligand>
</feature>
<dbReference type="Proteomes" id="UP000247586">
    <property type="component" value="Chromosome"/>
</dbReference>
<feature type="binding site" evidence="4">
    <location>
        <position position="164"/>
    </location>
    <ligand>
        <name>anthranilate</name>
        <dbReference type="ChEBI" id="CHEBI:16567"/>
        <label>2</label>
    </ligand>
</feature>
<proteinExistence type="inferred from homology"/>
<feature type="binding site" evidence="4">
    <location>
        <position position="87"/>
    </location>
    <ligand>
        <name>5-phospho-alpha-D-ribose 1-diphosphate</name>
        <dbReference type="ChEBI" id="CHEBI:58017"/>
    </ligand>
</feature>
<keyword evidence="2 4" id="KW-0328">Glycosyltransferase</keyword>
<evidence type="ECO:0000256" key="2">
    <source>
        <dbReference type="ARBA" id="ARBA00022676"/>
    </source>
</evidence>
<comment type="cofactor">
    <cofactor evidence="4">
        <name>Mg(2+)</name>
        <dbReference type="ChEBI" id="CHEBI:18420"/>
    </cofactor>
    <text evidence="4">Binds 2 magnesium ions per monomer.</text>
</comment>
<comment type="catalytic activity">
    <reaction evidence="4">
        <text>N-(5-phospho-beta-D-ribosyl)anthranilate + diphosphate = 5-phospho-alpha-D-ribose 1-diphosphate + anthranilate</text>
        <dbReference type="Rhea" id="RHEA:11768"/>
        <dbReference type="ChEBI" id="CHEBI:16567"/>
        <dbReference type="ChEBI" id="CHEBI:18277"/>
        <dbReference type="ChEBI" id="CHEBI:33019"/>
        <dbReference type="ChEBI" id="CHEBI:58017"/>
        <dbReference type="EC" id="2.4.2.18"/>
    </reaction>
</comment>
<dbReference type="Pfam" id="PF00591">
    <property type="entry name" value="Glycos_transf_3"/>
    <property type="match status" value="1"/>
</dbReference>
<dbReference type="GeneID" id="36835722"/>
<evidence type="ECO:0000256" key="3">
    <source>
        <dbReference type="ARBA" id="ARBA00022679"/>
    </source>
</evidence>
<feature type="binding site" evidence="4">
    <location>
        <position position="109"/>
    </location>
    <ligand>
        <name>anthranilate</name>
        <dbReference type="ChEBI" id="CHEBI:16567"/>
        <label>1</label>
    </ligand>
</feature>
<feature type="binding site" evidence="4">
    <location>
        <position position="79"/>
    </location>
    <ligand>
        <name>5-phospho-alpha-D-ribose 1-diphosphate</name>
        <dbReference type="ChEBI" id="CHEBI:58017"/>
    </ligand>
</feature>
<dbReference type="SUPFAM" id="SSF47648">
    <property type="entry name" value="Nucleoside phosphorylase/phosphoribosyltransferase N-terminal domain"/>
    <property type="match status" value="1"/>
</dbReference>
<gene>
    <name evidence="4 7" type="primary">trpD</name>
    <name evidence="7" type="ORF">DFR87_10230</name>
</gene>
<dbReference type="HAMAP" id="MF_00211">
    <property type="entry name" value="TrpD"/>
    <property type="match status" value="1"/>
</dbReference>
<dbReference type="KEGG" id="mhk:DFR87_10230"/>
<dbReference type="SUPFAM" id="SSF52418">
    <property type="entry name" value="Nucleoside phosphorylase/phosphoribosyltransferase catalytic domain"/>
    <property type="match status" value="1"/>
</dbReference>
<dbReference type="STRING" id="1293036.GCA_001315825_00561"/>
<dbReference type="InterPro" id="IPR017459">
    <property type="entry name" value="Glycosyl_Trfase_fam3_N_dom"/>
</dbReference>
<organism evidence="7 8">
    <name type="scientific">Metallosphaera hakonensis JCM 8857 = DSM 7519</name>
    <dbReference type="NCBI Taxonomy" id="1293036"/>
    <lineage>
        <taxon>Archaea</taxon>
        <taxon>Thermoproteota</taxon>
        <taxon>Thermoprotei</taxon>
        <taxon>Sulfolobales</taxon>
        <taxon>Sulfolobaceae</taxon>
        <taxon>Metallosphaera</taxon>
    </lineage>
</organism>
<keyword evidence="4" id="KW-0822">Tryptophan biosynthesis</keyword>
<evidence type="ECO:0000313" key="8">
    <source>
        <dbReference type="Proteomes" id="UP000247586"/>
    </source>
</evidence>
<feature type="domain" description="Glycosyl transferase family 3 N-terminal" evidence="6">
    <location>
        <begin position="4"/>
        <end position="66"/>
    </location>
</feature>
<dbReference type="GO" id="GO:0000162">
    <property type="term" value="P:L-tryptophan biosynthetic process"/>
    <property type="evidence" value="ECO:0007669"/>
    <property type="project" value="UniProtKB-UniRule"/>
</dbReference>
<accession>A0A2U9IVU1</accession>
<dbReference type="PANTHER" id="PTHR43285">
    <property type="entry name" value="ANTHRANILATE PHOSPHORIBOSYLTRANSFERASE"/>
    <property type="match status" value="1"/>
</dbReference>
<keyword evidence="8" id="KW-1185">Reference proteome</keyword>
<dbReference type="OrthoDB" id="8214at2157"/>
<protein>
    <recommendedName>
        <fullName evidence="4">Anthranilate phosphoribosyltransferase</fullName>
        <ecNumber evidence="4">2.4.2.18</ecNumber>
    </recommendedName>
</protein>
<keyword evidence="4" id="KW-0479">Metal-binding</keyword>
<comment type="caution">
    <text evidence="4">Lacks conserved residue(s) required for the propagation of feature annotation.</text>
</comment>
<feature type="binding site" evidence="4">
    <location>
        <position position="224"/>
    </location>
    <ligand>
        <name>Mg(2+)</name>
        <dbReference type="ChEBI" id="CHEBI:18420"/>
        <label>1</label>
    </ligand>
</feature>
<dbReference type="AlphaFoldDB" id="A0A2U9IVU1"/>
<reference evidence="8" key="2">
    <citation type="submission" date="2020-03" db="EMBL/GenBank/DDBJ databases">
        <title>Complete Genome Sequences of Extremely Thermoacidophilic, Metal-Mobilizing Type-Strain Members of the Archaeal Family Sulfolobaceae: Acidianus brierleyi DSM-1651T, Acidianus sulfidivorans DSM-18786T, Metallosphaera hakonensis DSM-7519T, and Metallosphaera prunae DSM-10039T.</title>
        <authorList>
            <person name="Counts J.A."/>
            <person name="Kelly R.M."/>
        </authorList>
    </citation>
    <scope>NUCLEOTIDE SEQUENCE [LARGE SCALE GENOMIC DNA]</scope>
    <source>
        <strain evidence="8">HO1-1</strain>
    </source>
</reference>
<dbReference type="InterPro" id="IPR036320">
    <property type="entry name" value="Glycosyl_Trfase_fam3_N_dom_sf"/>
</dbReference>
<dbReference type="RefSeq" id="WP_110369474.1">
    <property type="nucleotide sequence ID" value="NZ_CP029287.2"/>
</dbReference>